<sequence length="451" mass="51989">MPVAIAVPEIVDLIVSNLLDDLDFERALTMREQRDLSACSLVSLAFYTASRRYLFATVIIDLKLILSERSCTRAWSRIRDLLQILSSNPMLQQRICHLRVVLRTNLHTSLPSTEDSTNLWTTSSEQLIDTSGTRPFRLRESGFDDLLHLLPSLKALSICSRLESEEMNEVLSSLGVLRSHCANLHRLRLSGIINMDPQFLSQWVCITDFQATDGMSFSRDYSNLLTNMPLERFHVRLILNRGSTLDLPRLNWSRFQNLRLDVRADRDVVYGLLFRLSGGMPALKELRLRFAFCKWPYIIIRDDAGAYSSGFDITPPLSMSLLPSLKILYINDVPRNPKTKFLRNLSHFLSPKEPTILNIECINLRIIGDDCTKRLLLKSTKEWSRIDRAFTSHQYANLRKVNIDLVLYEHVYYSTFEEMLTLRENFPFSVLPLTCASQSVHVQSSFRCQFE</sequence>
<reference evidence="1" key="1">
    <citation type="submission" date="2020-11" db="EMBL/GenBank/DDBJ databases">
        <authorList>
            <consortium name="DOE Joint Genome Institute"/>
            <person name="Ahrendt S."/>
            <person name="Riley R."/>
            <person name="Andreopoulos W."/>
            <person name="Labutti K."/>
            <person name="Pangilinan J."/>
            <person name="Ruiz-Duenas F.J."/>
            <person name="Barrasa J.M."/>
            <person name="Sanchez-Garcia M."/>
            <person name="Camarero S."/>
            <person name="Miyauchi S."/>
            <person name="Serrano A."/>
            <person name="Linde D."/>
            <person name="Babiker R."/>
            <person name="Drula E."/>
            <person name="Ayuso-Fernandez I."/>
            <person name="Pacheco R."/>
            <person name="Padilla G."/>
            <person name="Ferreira P."/>
            <person name="Barriuso J."/>
            <person name="Kellner H."/>
            <person name="Castanera R."/>
            <person name="Alfaro M."/>
            <person name="Ramirez L."/>
            <person name="Pisabarro A.G."/>
            <person name="Kuo A."/>
            <person name="Tritt A."/>
            <person name="Lipzen A."/>
            <person name="He G."/>
            <person name="Yan M."/>
            <person name="Ng V."/>
            <person name="Cullen D."/>
            <person name="Martin F."/>
            <person name="Rosso M.-N."/>
            <person name="Henrissat B."/>
            <person name="Hibbett D."/>
            <person name="Martinez A.T."/>
            <person name="Grigoriev I.V."/>
        </authorList>
    </citation>
    <scope>NUCLEOTIDE SEQUENCE</scope>
    <source>
        <strain evidence="1">CIRM-BRFM 674</strain>
    </source>
</reference>
<evidence type="ECO:0000313" key="1">
    <source>
        <dbReference type="EMBL" id="KAF9486158.1"/>
    </source>
</evidence>
<dbReference type="Proteomes" id="UP000807469">
    <property type="component" value="Unassembled WGS sequence"/>
</dbReference>
<keyword evidence="2" id="KW-1185">Reference proteome</keyword>
<evidence type="ECO:0000313" key="2">
    <source>
        <dbReference type="Proteomes" id="UP000807469"/>
    </source>
</evidence>
<dbReference type="OrthoDB" id="2745898at2759"/>
<dbReference type="EMBL" id="MU155131">
    <property type="protein sequence ID" value="KAF9486158.1"/>
    <property type="molecule type" value="Genomic_DNA"/>
</dbReference>
<accession>A0A9P6D7Z9</accession>
<dbReference type="AlphaFoldDB" id="A0A9P6D7Z9"/>
<gene>
    <name evidence="1" type="ORF">BDN70DRAFT_926863</name>
</gene>
<protein>
    <submittedName>
        <fullName evidence="1">Uncharacterized protein</fullName>
    </submittedName>
</protein>
<name>A0A9P6D7Z9_9AGAR</name>
<organism evidence="1 2">
    <name type="scientific">Pholiota conissans</name>
    <dbReference type="NCBI Taxonomy" id="109636"/>
    <lineage>
        <taxon>Eukaryota</taxon>
        <taxon>Fungi</taxon>
        <taxon>Dikarya</taxon>
        <taxon>Basidiomycota</taxon>
        <taxon>Agaricomycotina</taxon>
        <taxon>Agaricomycetes</taxon>
        <taxon>Agaricomycetidae</taxon>
        <taxon>Agaricales</taxon>
        <taxon>Agaricineae</taxon>
        <taxon>Strophariaceae</taxon>
        <taxon>Pholiota</taxon>
    </lineage>
</organism>
<proteinExistence type="predicted"/>
<comment type="caution">
    <text evidence="1">The sequence shown here is derived from an EMBL/GenBank/DDBJ whole genome shotgun (WGS) entry which is preliminary data.</text>
</comment>